<dbReference type="SMART" id="SM00020">
    <property type="entry name" value="Tryp_SPc"/>
    <property type="match status" value="1"/>
</dbReference>
<comment type="caution">
    <text evidence="15">Lacks conserved residue(s) required for the propagation of feature annotation.</text>
</comment>
<evidence type="ECO:0000259" key="18">
    <source>
        <dbReference type="PROSITE" id="PS50070"/>
    </source>
</evidence>
<dbReference type="SUPFAM" id="SSF56487">
    <property type="entry name" value="SRCR-like"/>
    <property type="match status" value="4"/>
</dbReference>
<dbReference type="FunFam" id="3.10.250.10:FF:000006">
    <property type="entry name" value="neurotrypsin isoform X2"/>
    <property type="match status" value="1"/>
</dbReference>
<dbReference type="CDD" id="cd00190">
    <property type="entry name" value="Tryp_SPc"/>
    <property type="match status" value="1"/>
</dbReference>
<evidence type="ECO:0000256" key="14">
    <source>
        <dbReference type="PROSITE-ProRule" id="PRU00121"/>
    </source>
</evidence>
<dbReference type="AlphaFoldDB" id="A0A833ZRS7"/>
<evidence type="ECO:0000256" key="10">
    <source>
        <dbReference type="ARBA" id="ARBA00022825"/>
    </source>
</evidence>
<dbReference type="Pfam" id="PF00530">
    <property type="entry name" value="SRCR"/>
    <property type="match status" value="4"/>
</dbReference>
<dbReference type="InterPro" id="IPR013806">
    <property type="entry name" value="Kringle-like"/>
</dbReference>
<evidence type="ECO:0000256" key="2">
    <source>
        <dbReference type="ARBA" id="ARBA00004613"/>
    </source>
</evidence>
<dbReference type="InterPro" id="IPR018114">
    <property type="entry name" value="TRYPSIN_HIS"/>
</dbReference>
<keyword evidence="4" id="KW-0964">Secreted</keyword>
<evidence type="ECO:0000256" key="17">
    <source>
        <dbReference type="SAM" id="SignalP"/>
    </source>
</evidence>
<dbReference type="InterPro" id="IPR036772">
    <property type="entry name" value="SRCR-like_dom_sf"/>
</dbReference>
<dbReference type="PROSITE" id="PS50070">
    <property type="entry name" value="KRINGLE_2"/>
    <property type="match status" value="1"/>
</dbReference>
<feature type="disulfide bond" evidence="15">
    <location>
        <begin position="194"/>
        <end position="258"/>
    </location>
</feature>
<dbReference type="Pfam" id="PF00089">
    <property type="entry name" value="Trypsin"/>
    <property type="match status" value="1"/>
</dbReference>
<dbReference type="InterPro" id="IPR001314">
    <property type="entry name" value="Peptidase_S1A"/>
</dbReference>
<evidence type="ECO:0000256" key="7">
    <source>
        <dbReference type="ARBA" id="ARBA00022729"/>
    </source>
</evidence>
<keyword evidence="7 17" id="KW-0732">Signal</keyword>
<dbReference type="GO" id="GO:0016020">
    <property type="term" value="C:membrane"/>
    <property type="evidence" value="ECO:0007669"/>
    <property type="project" value="InterPro"/>
</dbReference>
<feature type="domain" description="SRCR" evidence="20">
    <location>
        <begin position="500"/>
        <end position="600"/>
    </location>
</feature>
<dbReference type="SMART" id="SM00130">
    <property type="entry name" value="KR"/>
    <property type="match status" value="1"/>
</dbReference>
<dbReference type="PANTHER" id="PTHR48071:SF18">
    <property type="entry name" value="DELETED IN MALIGNANT BRAIN TUMORS 1 PROTEIN-RELATED"/>
    <property type="match status" value="1"/>
</dbReference>
<dbReference type="SUPFAM" id="SSF50494">
    <property type="entry name" value="Trypsin-like serine proteases"/>
    <property type="match status" value="1"/>
</dbReference>
<evidence type="ECO:0000259" key="19">
    <source>
        <dbReference type="PROSITE" id="PS50240"/>
    </source>
</evidence>
<evidence type="ECO:0000256" key="15">
    <source>
        <dbReference type="PROSITE-ProRule" id="PRU00196"/>
    </source>
</evidence>
<keyword evidence="6 16" id="KW-0645">Protease</keyword>
<organism evidence="21 22">
    <name type="scientific">Phyllostomus discolor</name>
    <name type="common">pale spear-nosed bat</name>
    <dbReference type="NCBI Taxonomy" id="89673"/>
    <lineage>
        <taxon>Eukaryota</taxon>
        <taxon>Metazoa</taxon>
        <taxon>Chordata</taxon>
        <taxon>Craniata</taxon>
        <taxon>Vertebrata</taxon>
        <taxon>Euteleostomi</taxon>
        <taxon>Mammalia</taxon>
        <taxon>Eutheria</taxon>
        <taxon>Laurasiatheria</taxon>
        <taxon>Chiroptera</taxon>
        <taxon>Yangochiroptera</taxon>
        <taxon>Phyllostomidae</taxon>
        <taxon>Phyllostominae</taxon>
        <taxon>Phyllostomus</taxon>
    </lineage>
</organism>
<comment type="function">
    <text evidence="1">Plays a role in neuronal plasticity and the proteolytic action may subserve structural reorganizations associated with learning and memory operations.</text>
</comment>
<dbReference type="InterPro" id="IPR033116">
    <property type="entry name" value="TRYPSIN_SER"/>
</dbReference>
<dbReference type="PRINTS" id="PR00722">
    <property type="entry name" value="CHYMOTRYPSIN"/>
</dbReference>
<feature type="disulfide bond" evidence="15">
    <location>
        <begin position="569"/>
        <end position="579"/>
    </location>
</feature>
<dbReference type="PRINTS" id="PR00258">
    <property type="entry name" value="SPERACTRCPTR"/>
</dbReference>
<keyword evidence="5 14" id="KW-0420">Kringle</keyword>
<evidence type="ECO:0000256" key="8">
    <source>
        <dbReference type="ARBA" id="ARBA00022737"/>
    </source>
</evidence>
<accession>A0A833ZRS7</accession>
<evidence type="ECO:0000256" key="4">
    <source>
        <dbReference type="ARBA" id="ARBA00022525"/>
    </source>
</evidence>
<evidence type="ECO:0000313" key="22">
    <source>
        <dbReference type="Proteomes" id="UP000664940"/>
    </source>
</evidence>
<gene>
    <name evidence="21" type="ORF">HJG60_015658</name>
</gene>
<feature type="signal peptide" evidence="17">
    <location>
        <begin position="1"/>
        <end position="21"/>
    </location>
</feature>
<evidence type="ECO:0000256" key="3">
    <source>
        <dbReference type="ARBA" id="ARBA00017669"/>
    </source>
</evidence>
<dbReference type="PROSITE" id="PS00021">
    <property type="entry name" value="KRINGLE_1"/>
    <property type="match status" value="1"/>
</dbReference>
<dbReference type="PROSITE" id="PS00134">
    <property type="entry name" value="TRYPSIN_HIS"/>
    <property type="match status" value="1"/>
</dbReference>
<dbReference type="PANTHER" id="PTHR48071">
    <property type="entry name" value="SRCR DOMAIN-CONTAINING PROTEIN"/>
    <property type="match status" value="1"/>
</dbReference>
<dbReference type="GO" id="GO:0004252">
    <property type="term" value="F:serine-type endopeptidase activity"/>
    <property type="evidence" value="ECO:0007669"/>
    <property type="project" value="InterPro"/>
</dbReference>
<dbReference type="SUPFAM" id="SSF57440">
    <property type="entry name" value="Kringle-like"/>
    <property type="match status" value="1"/>
</dbReference>
<dbReference type="PROSITE" id="PS50287">
    <property type="entry name" value="SRCR_2"/>
    <property type="match status" value="4"/>
</dbReference>
<feature type="disulfide bond" evidence="15">
    <location>
        <begin position="304"/>
        <end position="368"/>
    </location>
</feature>
<dbReference type="InterPro" id="IPR001254">
    <property type="entry name" value="Trypsin_dom"/>
</dbReference>
<evidence type="ECO:0000259" key="20">
    <source>
        <dbReference type="PROSITE" id="PS50287"/>
    </source>
</evidence>
<dbReference type="Gene3D" id="2.40.20.10">
    <property type="entry name" value="Plasminogen Kringle 4"/>
    <property type="match status" value="1"/>
</dbReference>
<evidence type="ECO:0000256" key="13">
    <source>
        <dbReference type="ARBA" id="ARBA00030576"/>
    </source>
</evidence>
<dbReference type="InterPro" id="IPR001190">
    <property type="entry name" value="SRCR"/>
</dbReference>
<feature type="domain" description="Peptidase S1" evidence="19">
    <location>
        <begin position="633"/>
        <end position="876"/>
    </location>
</feature>
<dbReference type="InterPro" id="IPR038178">
    <property type="entry name" value="Kringle_sf"/>
</dbReference>
<proteinExistence type="predicted"/>
<keyword evidence="9 16" id="KW-0378">Hydrolase</keyword>
<feature type="chain" id="PRO_5032632800" description="Neurotrypsin" evidence="17">
    <location>
        <begin position="22"/>
        <end position="877"/>
    </location>
</feature>
<feature type="disulfide bond" evidence="15">
    <location>
        <begin position="454"/>
        <end position="464"/>
    </location>
</feature>
<dbReference type="InterPro" id="IPR009003">
    <property type="entry name" value="Peptidase_S1_PA"/>
</dbReference>
<dbReference type="FunFam" id="2.40.20.10:FF:000010">
    <property type="entry name" value="Neurotrypsin"/>
    <property type="match status" value="1"/>
</dbReference>
<dbReference type="FunFam" id="3.10.250.10:FF:000001">
    <property type="entry name" value="Lysyl oxidase 4 isoform X1"/>
    <property type="match status" value="1"/>
</dbReference>
<dbReference type="FunFam" id="2.40.10.10:FF:000053">
    <property type="entry name" value="Neurotrypsin"/>
    <property type="match status" value="1"/>
</dbReference>
<dbReference type="PROSITE" id="PS00135">
    <property type="entry name" value="TRYPSIN_SER"/>
    <property type="match status" value="1"/>
</dbReference>
<feature type="domain" description="SRCR" evidence="20">
    <location>
        <begin position="386"/>
        <end position="485"/>
    </location>
</feature>
<reference evidence="21 22" key="1">
    <citation type="journal article" date="2020" name="Nature">
        <title>Six reference-quality genomes reveal evolution of bat adaptations.</title>
        <authorList>
            <person name="Jebb D."/>
            <person name="Huang Z."/>
            <person name="Pippel M."/>
            <person name="Hughes G.M."/>
            <person name="Lavrichenko K."/>
            <person name="Devanna P."/>
            <person name="Winkler S."/>
            <person name="Jermiin L.S."/>
            <person name="Skirmuntt E.C."/>
            <person name="Katzourakis A."/>
            <person name="Burkitt-Gray L."/>
            <person name="Ray D.A."/>
            <person name="Sullivan K.A.M."/>
            <person name="Roscito J.G."/>
            <person name="Kirilenko B.M."/>
            <person name="Davalos L.M."/>
            <person name="Corthals A.P."/>
            <person name="Power M.L."/>
            <person name="Jones G."/>
            <person name="Ransome R.D."/>
            <person name="Dechmann D.K.N."/>
            <person name="Locatelli A.G."/>
            <person name="Puechmaille S.J."/>
            <person name="Fedrigo O."/>
            <person name="Jarvis E.D."/>
            <person name="Hiller M."/>
            <person name="Vernes S.C."/>
            <person name="Myers E.W."/>
            <person name="Teeling E.C."/>
        </authorList>
    </citation>
    <scope>NUCLEOTIDE SEQUENCE [LARGE SCALE GENOMIC DNA]</scope>
    <source>
        <strain evidence="21">Bat1K_MPI-CBG_1</strain>
    </source>
</reference>
<evidence type="ECO:0000256" key="9">
    <source>
        <dbReference type="ARBA" id="ARBA00022801"/>
    </source>
</evidence>
<feature type="disulfide bond" evidence="15">
    <location>
        <begin position="238"/>
        <end position="248"/>
    </location>
</feature>
<dbReference type="InterPro" id="IPR018056">
    <property type="entry name" value="Kringle_CS"/>
</dbReference>
<evidence type="ECO:0000313" key="21">
    <source>
        <dbReference type="EMBL" id="KAF6096410.1"/>
    </source>
</evidence>
<evidence type="ECO:0000256" key="11">
    <source>
        <dbReference type="ARBA" id="ARBA00023157"/>
    </source>
</evidence>
<evidence type="ECO:0000256" key="16">
    <source>
        <dbReference type="RuleBase" id="RU363034"/>
    </source>
</evidence>
<feature type="disulfide bond" evidence="15">
    <location>
        <begin position="538"/>
        <end position="599"/>
    </location>
</feature>
<dbReference type="GO" id="GO:0006508">
    <property type="term" value="P:proteolysis"/>
    <property type="evidence" value="ECO:0007669"/>
    <property type="project" value="UniProtKB-KW"/>
</dbReference>
<dbReference type="Gene3D" id="3.10.250.10">
    <property type="entry name" value="SRCR-like domain"/>
    <property type="match status" value="4"/>
</dbReference>
<feature type="domain" description="SRCR" evidence="20">
    <location>
        <begin position="279"/>
        <end position="379"/>
    </location>
</feature>
<keyword evidence="8" id="KW-0677">Repeat</keyword>
<dbReference type="InterPro" id="IPR043504">
    <property type="entry name" value="Peptidase_S1_PA_chymotrypsin"/>
</dbReference>
<keyword evidence="10 16" id="KW-0720">Serine protease</keyword>
<feature type="disulfide bond" evidence="15">
    <location>
        <begin position="207"/>
        <end position="268"/>
    </location>
</feature>
<dbReference type="InterPro" id="IPR000001">
    <property type="entry name" value="Kringle"/>
</dbReference>
<feature type="disulfide bond" evidence="15">
    <location>
        <begin position="317"/>
        <end position="378"/>
    </location>
</feature>
<evidence type="ECO:0000256" key="5">
    <source>
        <dbReference type="ARBA" id="ARBA00022572"/>
    </source>
</evidence>
<feature type="disulfide bond" evidence="15">
    <location>
        <begin position="348"/>
        <end position="358"/>
    </location>
</feature>
<dbReference type="FunFam" id="3.10.250.10:FF:000005">
    <property type="entry name" value="Neurotrypsin isoform A"/>
    <property type="match status" value="1"/>
</dbReference>
<evidence type="ECO:0000256" key="1">
    <source>
        <dbReference type="ARBA" id="ARBA00002744"/>
    </source>
</evidence>
<dbReference type="FunFam" id="3.10.250.10:FF:000019">
    <property type="entry name" value="Neurotrypsin"/>
    <property type="match status" value="1"/>
</dbReference>
<dbReference type="PROSITE" id="PS50240">
    <property type="entry name" value="TRYPSIN_DOM"/>
    <property type="match status" value="1"/>
</dbReference>
<dbReference type="Proteomes" id="UP000664940">
    <property type="component" value="Unassembled WGS sequence"/>
</dbReference>
<protein>
    <recommendedName>
        <fullName evidence="3">Neurotrypsin</fullName>
    </recommendedName>
    <alternativeName>
        <fullName evidence="13">Serine protease 12</fullName>
    </alternativeName>
</protein>
<feature type="domain" description="Kringle" evidence="18">
    <location>
        <begin position="99"/>
        <end position="163"/>
    </location>
</feature>
<feature type="domain" description="SRCR" evidence="20">
    <location>
        <begin position="169"/>
        <end position="269"/>
    </location>
</feature>
<keyword evidence="12" id="KW-0325">Glycoprotein</keyword>
<dbReference type="PROSITE" id="PS00420">
    <property type="entry name" value="SRCR_1"/>
    <property type="match status" value="3"/>
</dbReference>
<evidence type="ECO:0000256" key="6">
    <source>
        <dbReference type="ARBA" id="ARBA00022670"/>
    </source>
</evidence>
<evidence type="ECO:0000256" key="12">
    <source>
        <dbReference type="ARBA" id="ARBA00023180"/>
    </source>
</evidence>
<feature type="disulfide bond" evidence="15">
    <location>
        <begin position="525"/>
        <end position="589"/>
    </location>
</feature>
<dbReference type="GO" id="GO:0098978">
    <property type="term" value="C:glutamatergic synapse"/>
    <property type="evidence" value="ECO:0007669"/>
    <property type="project" value="UniProtKB-ARBA"/>
</dbReference>
<dbReference type="Gene3D" id="2.40.10.10">
    <property type="entry name" value="Trypsin-like serine proteases"/>
    <property type="match status" value="1"/>
</dbReference>
<keyword evidence="11 15" id="KW-1015">Disulfide bond</keyword>
<dbReference type="EMBL" id="JABVXQ010000008">
    <property type="protein sequence ID" value="KAF6096410.1"/>
    <property type="molecule type" value="Genomic_DNA"/>
</dbReference>
<comment type="subcellular location">
    <subcellularLocation>
        <location evidence="2">Secreted</location>
    </subcellularLocation>
</comment>
<dbReference type="GO" id="GO:0005576">
    <property type="term" value="C:extracellular region"/>
    <property type="evidence" value="ECO:0007669"/>
    <property type="project" value="UniProtKB-SubCell"/>
</dbReference>
<sequence>MTPVRLVVALILGALPEVVSSGPALGYPLHFRHRHPPAAVPHFPYHLPPLQRPPRPPASLLARAPRPRPAPGALHPLPLHAVRASRPHPGDCPAGGPWVNETDFGAPCLRWADVPSLLERSPPEGWAPLRGQRHNFCRSPEGAGQPWCFYPTARGRADWGYCDCGHGSVRLRGGPDGSEGLVEVWAGGAWGAICSGHWDDAAATVVCHQLQPGRRGAATHAPFSGPGPVPALWGNVRCRGDEEALLLCERHAWRGGACPPALVAAVRCGPSPGPASPALRLAGGRSEHEGRVELFHAGQWGTVCGDQWDDMDAEVVCRQLGLSGVARAWTQAHFGAGAGPVLLDEVRCTGNELSVEQCPKSPWGEHDCGHGEDAGVSCTPLTDGALRLAGGKDSREGRLEVYHGGRWGTVCDDGWTALSSDVACRQLGFKHGRRALADAFGGSRGPIWLDEVRCSGREPGLLQCPRAPWGRHDCSHREDVALACAPGGDGHRPPPLGFPIRLRDGETEKEGRVEVLIGGQWGTVCDDGWTDEDAAVACRQLGYRGAARARGMAYFGEGGGPIHLDNVGCTGAEGSLADCAQQDVGRHNCRHSEDAGVICDYLDGRAPGSGHHASPPPPSVCGLRPPRRRQKRIVGGKNSLRGGWPWQASLRLRSPRGDGRLLCGATLLSSCWVLTAAHCFKRYGNGTRSYAVRLGDHHTLVPEESEEEVAVQQIVLHPEYRPDSSDYDIALVQLRGPRGRCARLGSHVLPACLPLWRERPQRTAPRCYITGWGDTGRAYSRTLQQAAIPLLPKRVCQERYQGRFTGRMLCAGNLQGHRRVDSCQGDSGGPLVCERPGAGWVVFGVTSWGYGCRAQDSPGVYTKVSAFVPWIKSVTKL</sequence>
<dbReference type="GO" id="GO:0098793">
    <property type="term" value="C:presynapse"/>
    <property type="evidence" value="ECO:0007669"/>
    <property type="project" value="UniProtKB-ARBA"/>
</dbReference>
<comment type="caution">
    <text evidence="21">The sequence shown here is derived from an EMBL/GenBank/DDBJ whole genome shotgun (WGS) entry which is preliminary data.</text>
</comment>
<name>A0A833ZRS7_9CHIR</name>
<dbReference type="SMART" id="SM00202">
    <property type="entry name" value="SR"/>
    <property type="match status" value="4"/>
</dbReference>